<reference evidence="2" key="1">
    <citation type="journal article" date="2012" name="Nat. Biotechnol.">
        <title>Reference genome sequence of the model plant Setaria.</title>
        <authorList>
            <person name="Bennetzen J.L."/>
            <person name="Schmutz J."/>
            <person name="Wang H."/>
            <person name="Percifield R."/>
            <person name="Hawkins J."/>
            <person name="Pontaroli A.C."/>
            <person name="Estep M."/>
            <person name="Feng L."/>
            <person name="Vaughn J.N."/>
            <person name="Grimwood J."/>
            <person name="Jenkins J."/>
            <person name="Barry K."/>
            <person name="Lindquist E."/>
            <person name="Hellsten U."/>
            <person name="Deshpande S."/>
            <person name="Wang X."/>
            <person name="Wu X."/>
            <person name="Mitros T."/>
            <person name="Triplett J."/>
            <person name="Yang X."/>
            <person name="Ye C.Y."/>
            <person name="Mauro-Herrera M."/>
            <person name="Wang L."/>
            <person name="Li P."/>
            <person name="Sharma M."/>
            <person name="Sharma R."/>
            <person name="Ronald P.C."/>
            <person name="Panaud O."/>
            <person name="Kellogg E.A."/>
            <person name="Brutnell T.P."/>
            <person name="Doust A.N."/>
            <person name="Tuskan G.A."/>
            <person name="Rokhsar D."/>
            <person name="Devos K.M."/>
        </authorList>
    </citation>
    <scope>NUCLEOTIDE SEQUENCE [LARGE SCALE GENOMIC DNA]</scope>
    <source>
        <strain evidence="2">cv. Yugu1</strain>
    </source>
</reference>
<dbReference type="EnsemblPlants" id="KQL08353">
    <property type="protein sequence ID" value="KQL08353"/>
    <property type="gene ID" value="SETIT_005420mg"/>
</dbReference>
<dbReference type="Proteomes" id="UP000004995">
    <property type="component" value="Unassembled WGS sequence"/>
</dbReference>
<evidence type="ECO:0000313" key="1">
    <source>
        <dbReference type="EnsemblPlants" id="KQL08353"/>
    </source>
</evidence>
<accession>K3XU13</accession>
<protein>
    <submittedName>
        <fullName evidence="1">Uncharacterized protein</fullName>
    </submittedName>
</protein>
<evidence type="ECO:0000313" key="2">
    <source>
        <dbReference type="Proteomes" id="UP000004995"/>
    </source>
</evidence>
<dbReference type="InParanoid" id="K3XU13"/>
<dbReference type="AlphaFoldDB" id="K3XU13"/>
<sequence length="40" mass="4390">MCTCGCVQVLLLFDVAEKKGTAHFMPLVASFELFGNIIWG</sequence>
<reference evidence="1" key="2">
    <citation type="submission" date="2018-08" db="UniProtKB">
        <authorList>
            <consortium name="EnsemblPlants"/>
        </authorList>
    </citation>
    <scope>IDENTIFICATION</scope>
    <source>
        <strain evidence="1">Yugu1</strain>
    </source>
</reference>
<dbReference type="EMBL" id="AGNK02003437">
    <property type="status" value="NOT_ANNOTATED_CDS"/>
    <property type="molecule type" value="Genomic_DNA"/>
</dbReference>
<dbReference type="HOGENOM" id="CLU_3300333_0_0_1"/>
<name>K3XU13_SETIT</name>
<dbReference type="Gramene" id="KQL08353">
    <property type="protein sequence ID" value="KQL08353"/>
    <property type="gene ID" value="SETIT_005420mg"/>
</dbReference>
<proteinExistence type="predicted"/>
<organism evidence="1 2">
    <name type="scientific">Setaria italica</name>
    <name type="common">Foxtail millet</name>
    <name type="synonym">Panicum italicum</name>
    <dbReference type="NCBI Taxonomy" id="4555"/>
    <lineage>
        <taxon>Eukaryota</taxon>
        <taxon>Viridiplantae</taxon>
        <taxon>Streptophyta</taxon>
        <taxon>Embryophyta</taxon>
        <taxon>Tracheophyta</taxon>
        <taxon>Spermatophyta</taxon>
        <taxon>Magnoliopsida</taxon>
        <taxon>Liliopsida</taxon>
        <taxon>Poales</taxon>
        <taxon>Poaceae</taxon>
        <taxon>PACMAD clade</taxon>
        <taxon>Panicoideae</taxon>
        <taxon>Panicodae</taxon>
        <taxon>Paniceae</taxon>
        <taxon>Cenchrinae</taxon>
        <taxon>Setaria</taxon>
    </lineage>
</organism>
<keyword evidence="2" id="KW-1185">Reference proteome</keyword>